<accession>A0A444ZYA4</accession>
<dbReference type="EMBL" id="SDMP01000013">
    <property type="protein sequence ID" value="RYR19211.1"/>
    <property type="molecule type" value="Genomic_DNA"/>
</dbReference>
<dbReference type="Proteomes" id="UP000289738">
    <property type="component" value="Chromosome B03"/>
</dbReference>
<reference evidence="1 2" key="1">
    <citation type="submission" date="2019-01" db="EMBL/GenBank/DDBJ databases">
        <title>Sequencing of cultivated peanut Arachis hypogaea provides insights into genome evolution and oil improvement.</title>
        <authorList>
            <person name="Chen X."/>
        </authorList>
    </citation>
    <scope>NUCLEOTIDE SEQUENCE [LARGE SCALE GENOMIC DNA]</scope>
    <source>
        <strain evidence="2">cv. Fuhuasheng</strain>
        <tissue evidence="1">Leaves</tissue>
    </source>
</reference>
<comment type="caution">
    <text evidence="1">The sequence shown here is derived from an EMBL/GenBank/DDBJ whole genome shotgun (WGS) entry which is preliminary data.</text>
</comment>
<proteinExistence type="predicted"/>
<gene>
    <name evidence="1" type="ORF">Ahy_B03g063921</name>
</gene>
<evidence type="ECO:0000313" key="2">
    <source>
        <dbReference type="Proteomes" id="UP000289738"/>
    </source>
</evidence>
<protein>
    <recommendedName>
        <fullName evidence="3">Protein FAR1-RELATED SEQUENCE</fullName>
    </recommendedName>
</protein>
<name>A0A444ZYA4_ARAHY</name>
<keyword evidence="2" id="KW-1185">Reference proteome</keyword>
<sequence length="159" mass="18721">MISPTLKTNSSAEINYPTKIYVHILKDVGLWIISKVVLNYSHSCYPKRTEMLKQHKELSMFMRRTIENNEKVRIKPSKTYQSFVAAVDGHRELSFIEKDLNLEVDHSIKNAFWVDVRSRTAYEYFGDAVSFDATYNTNRNWNDFLMKYDVGSNKWLSHN</sequence>
<evidence type="ECO:0000313" key="1">
    <source>
        <dbReference type="EMBL" id="RYR19211.1"/>
    </source>
</evidence>
<evidence type="ECO:0008006" key="3">
    <source>
        <dbReference type="Google" id="ProtNLM"/>
    </source>
</evidence>
<dbReference type="PANTHER" id="PTHR47718">
    <property type="entry name" value="OS01G0519700 PROTEIN"/>
    <property type="match status" value="1"/>
</dbReference>
<dbReference type="PANTHER" id="PTHR47718:SF13">
    <property type="entry name" value="OS09G0290500 PROTEIN"/>
    <property type="match status" value="1"/>
</dbReference>
<dbReference type="AlphaFoldDB" id="A0A444ZYA4"/>
<organism evidence="1 2">
    <name type="scientific">Arachis hypogaea</name>
    <name type="common">Peanut</name>
    <dbReference type="NCBI Taxonomy" id="3818"/>
    <lineage>
        <taxon>Eukaryota</taxon>
        <taxon>Viridiplantae</taxon>
        <taxon>Streptophyta</taxon>
        <taxon>Embryophyta</taxon>
        <taxon>Tracheophyta</taxon>
        <taxon>Spermatophyta</taxon>
        <taxon>Magnoliopsida</taxon>
        <taxon>eudicotyledons</taxon>
        <taxon>Gunneridae</taxon>
        <taxon>Pentapetalae</taxon>
        <taxon>rosids</taxon>
        <taxon>fabids</taxon>
        <taxon>Fabales</taxon>
        <taxon>Fabaceae</taxon>
        <taxon>Papilionoideae</taxon>
        <taxon>50 kb inversion clade</taxon>
        <taxon>dalbergioids sensu lato</taxon>
        <taxon>Dalbergieae</taxon>
        <taxon>Pterocarpus clade</taxon>
        <taxon>Arachis</taxon>
    </lineage>
</organism>